<dbReference type="Proteomes" id="UP000178099">
    <property type="component" value="Unassembled WGS sequence"/>
</dbReference>
<evidence type="ECO:0000256" key="1">
    <source>
        <dbReference type="SAM" id="Phobius"/>
    </source>
</evidence>
<gene>
    <name evidence="2" type="ORF">A3D67_03205</name>
</gene>
<keyword evidence="1" id="KW-0812">Transmembrane</keyword>
<name>A0A1G2DA87_9BACT</name>
<sequence length="99" mass="11449">MRRVYIIWCARKLTSPMSLKVIAFALLAWELKEAVFVRQVFANMANYKASELFDFWSAAFLHTDFIVQGAVLGVSMLAVLLFWDVLSLRREELVFARNS</sequence>
<evidence type="ECO:0000313" key="2">
    <source>
        <dbReference type="EMBL" id="OGZ10526.1"/>
    </source>
</evidence>
<accession>A0A1G2DA87</accession>
<organism evidence="2 3">
    <name type="scientific">Candidatus Lloydbacteria bacterium RIFCSPHIGHO2_02_FULL_51_22</name>
    <dbReference type="NCBI Taxonomy" id="1798663"/>
    <lineage>
        <taxon>Bacteria</taxon>
        <taxon>Candidatus Lloydiibacteriota</taxon>
    </lineage>
</organism>
<dbReference type="AlphaFoldDB" id="A0A1G2DA87"/>
<protein>
    <submittedName>
        <fullName evidence="2">Uncharacterized protein</fullName>
    </submittedName>
</protein>
<evidence type="ECO:0000313" key="3">
    <source>
        <dbReference type="Proteomes" id="UP000178099"/>
    </source>
</evidence>
<keyword evidence="1" id="KW-0472">Membrane</keyword>
<keyword evidence="1" id="KW-1133">Transmembrane helix</keyword>
<proteinExistence type="predicted"/>
<comment type="caution">
    <text evidence="2">The sequence shown here is derived from an EMBL/GenBank/DDBJ whole genome shotgun (WGS) entry which is preliminary data.</text>
</comment>
<reference evidence="2 3" key="1">
    <citation type="journal article" date="2016" name="Nat. Commun.">
        <title>Thousands of microbial genomes shed light on interconnected biogeochemical processes in an aquifer system.</title>
        <authorList>
            <person name="Anantharaman K."/>
            <person name="Brown C.T."/>
            <person name="Hug L.A."/>
            <person name="Sharon I."/>
            <person name="Castelle C.J."/>
            <person name="Probst A.J."/>
            <person name="Thomas B.C."/>
            <person name="Singh A."/>
            <person name="Wilkins M.J."/>
            <person name="Karaoz U."/>
            <person name="Brodie E.L."/>
            <person name="Williams K.H."/>
            <person name="Hubbard S.S."/>
            <person name="Banfield J.F."/>
        </authorList>
    </citation>
    <scope>NUCLEOTIDE SEQUENCE [LARGE SCALE GENOMIC DNA]</scope>
</reference>
<dbReference type="EMBL" id="MHLN01000038">
    <property type="protein sequence ID" value="OGZ10526.1"/>
    <property type="molecule type" value="Genomic_DNA"/>
</dbReference>
<feature type="transmembrane region" description="Helical" evidence="1">
    <location>
        <begin position="58"/>
        <end position="83"/>
    </location>
</feature>